<feature type="region of interest" description="Disordered" evidence="1">
    <location>
        <begin position="235"/>
        <end position="257"/>
    </location>
</feature>
<sequence length="257" mass="28437">MQWYCRNLLNPWWHLARRELYKPKSSRRRGPQYSPARSMAPLFHMEALLPSSISPKINTILHSHIYPQVGHVFRALAKFKSLLLDVLSKKRAPTRGGGGGQKYAIGYRSRPEKSKKRIISKVAGFMKLRFTWAAAAVVAPARAKDLELPYPPYCHDDSTWNVVVPAAEAAEELRGGDDSEDCGYLCWLEEATSPDALPAAEEGEDGGGGGGGDSAMNEIDRLAERVIARGHAKFLSSRGAMPSSCWRSRSRTGGTRR</sequence>
<dbReference type="Gramene" id="OB04G35680.1">
    <property type="protein sequence ID" value="OB04G35680.1"/>
    <property type="gene ID" value="OB04G35680"/>
</dbReference>
<evidence type="ECO:0000256" key="1">
    <source>
        <dbReference type="SAM" id="MobiDB-lite"/>
    </source>
</evidence>
<dbReference type="Proteomes" id="UP000006038">
    <property type="component" value="Chromosome 4"/>
</dbReference>
<dbReference type="EnsemblPlants" id="OB04G35680.1">
    <property type="protein sequence ID" value="OB04G35680.1"/>
    <property type="gene ID" value="OB04G35680"/>
</dbReference>
<dbReference type="HOGENOM" id="CLU_094748_0_0_1"/>
<name>J3M2E3_ORYBR</name>
<keyword evidence="3" id="KW-1185">Reference proteome</keyword>
<reference evidence="2" key="2">
    <citation type="submission" date="2013-04" db="UniProtKB">
        <authorList>
            <consortium name="EnsemblPlants"/>
        </authorList>
    </citation>
    <scope>IDENTIFICATION</scope>
</reference>
<accession>J3M2E3</accession>
<feature type="region of interest" description="Disordered" evidence="1">
    <location>
        <begin position="196"/>
        <end position="216"/>
    </location>
</feature>
<organism evidence="2">
    <name type="scientific">Oryza brachyantha</name>
    <name type="common">malo sina</name>
    <dbReference type="NCBI Taxonomy" id="4533"/>
    <lineage>
        <taxon>Eukaryota</taxon>
        <taxon>Viridiplantae</taxon>
        <taxon>Streptophyta</taxon>
        <taxon>Embryophyta</taxon>
        <taxon>Tracheophyta</taxon>
        <taxon>Spermatophyta</taxon>
        <taxon>Magnoliopsida</taxon>
        <taxon>Liliopsida</taxon>
        <taxon>Poales</taxon>
        <taxon>Poaceae</taxon>
        <taxon>BOP clade</taxon>
        <taxon>Oryzoideae</taxon>
        <taxon>Oryzeae</taxon>
        <taxon>Oryzinae</taxon>
        <taxon>Oryza</taxon>
    </lineage>
</organism>
<feature type="compositionally biased region" description="Basic residues" evidence="1">
    <location>
        <begin position="248"/>
        <end position="257"/>
    </location>
</feature>
<proteinExistence type="predicted"/>
<dbReference type="PANTHER" id="PTHR33450">
    <property type="entry name" value="EMB|CAB67623.1-RELATED"/>
    <property type="match status" value="1"/>
</dbReference>
<evidence type="ECO:0000313" key="2">
    <source>
        <dbReference type="EnsemblPlants" id="OB04G35680.1"/>
    </source>
</evidence>
<dbReference type="STRING" id="4533.J3M2E3"/>
<reference evidence="2" key="1">
    <citation type="journal article" date="2013" name="Nat. Commun.">
        <title>Whole-genome sequencing of Oryza brachyantha reveals mechanisms underlying Oryza genome evolution.</title>
        <authorList>
            <person name="Chen J."/>
            <person name="Huang Q."/>
            <person name="Gao D."/>
            <person name="Wang J."/>
            <person name="Lang Y."/>
            <person name="Liu T."/>
            <person name="Li B."/>
            <person name="Bai Z."/>
            <person name="Luis Goicoechea J."/>
            <person name="Liang C."/>
            <person name="Chen C."/>
            <person name="Zhang W."/>
            <person name="Sun S."/>
            <person name="Liao Y."/>
            <person name="Zhang X."/>
            <person name="Yang L."/>
            <person name="Song C."/>
            <person name="Wang M."/>
            <person name="Shi J."/>
            <person name="Liu G."/>
            <person name="Liu J."/>
            <person name="Zhou H."/>
            <person name="Zhou W."/>
            <person name="Yu Q."/>
            <person name="An N."/>
            <person name="Chen Y."/>
            <person name="Cai Q."/>
            <person name="Wang B."/>
            <person name="Liu B."/>
            <person name="Min J."/>
            <person name="Huang Y."/>
            <person name="Wu H."/>
            <person name="Li Z."/>
            <person name="Zhang Y."/>
            <person name="Yin Y."/>
            <person name="Song W."/>
            <person name="Jiang J."/>
            <person name="Jackson S.A."/>
            <person name="Wing R.A."/>
            <person name="Wang J."/>
            <person name="Chen M."/>
        </authorList>
    </citation>
    <scope>NUCLEOTIDE SEQUENCE [LARGE SCALE GENOMIC DNA]</scope>
    <source>
        <strain evidence="2">cv. IRGC 101232</strain>
    </source>
</reference>
<dbReference type="OMA" id="NCHERFR"/>
<dbReference type="PANTHER" id="PTHR33450:SF4">
    <property type="entry name" value="OS04G0665666 PROTEIN"/>
    <property type="match status" value="1"/>
</dbReference>
<evidence type="ECO:0000313" key="3">
    <source>
        <dbReference type="Proteomes" id="UP000006038"/>
    </source>
</evidence>
<dbReference type="eggNOG" id="ENOG502RYUZ">
    <property type="taxonomic scope" value="Eukaryota"/>
</dbReference>
<dbReference type="AlphaFoldDB" id="J3M2E3"/>
<protein>
    <submittedName>
        <fullName evidence="2">Uncharacterized protein</fullName>
    </submittedName>
</protein>